<reference evidence="1 2" key="1">
    <citation type="submission" date="2018-10" db="EMBL/GenBank/DDBJ databases">
        <title>Whole genome sequence of Corynebacterium gottingense DSM 130494T.</title>
        <authorList>
            <person name="Bernier A.-M."/>
            <person name="Bernard K."/>
        </authorList>
    </citation>
    <scope>NUCLEOTIDE SEQUENCE [LARGE SCALE GENOMIC DNA]</scope>
    <source>
        <strain evidence="1 2">DSM 103494</strain>
    </source>
</reference>
<accession>A0ABX9UHY9</accession>
<dbReference type="EMBL" id="RDRE01000046">
    <property type="protein sequence ID" value="RMD17623.1"/>
    <property type="molecule type" value="Genomic_DNA"/>
</dbReference>
<dbReference type="Proteomes" id="UP000266886">
    <property type="component" value="Unassembled WGS sequence"/>
</dbReference>
<protein>
    <submittedName>
        <fullName evidence="1">Uncharacterized protein</fullName>
    </submittedName>
</protein>
<comment type="caution">
    <text evidence="1">The sequence shown here is derived from an EMBL/GenBank/DDBJ whole genome shotgun (WGS) entry which is preliminary data.</text>
</comment>
<sequence length="139" mass="15404">MCGHSSGHGDGLQGAIEALDKAERLICAADELLTAEEKFCEAALQNAETLIQGAIECEEKARAFLRGAGFEGTTEDRVEANASSIGDYAEKSLKVAREEMVPLYKDKPPHPNVAQAWNRYVELRERLERVRGKMGRQER</sequence>
<keyword evidence="2" id="KW-1185">Reference proteome</keyword>
<evidence type="ECO:0000313" key="2">
    <source>
        <dbReference type="Proteomes" id="UP000266886"/>
    </source>
</evidence>
<proteinExistence type="predicted"/>
<organism evidence="1 2">
    <name type="scientific">Corynebacterium gottingense</name>
    <dbReference type="NCBI Taxonomy" id="2041036"/>
    <lineage>
        <taxon>Bacteria</taxon>
        <taxon>Bacillati</taxon>
        <taxon>Actinomycetota</taxon>
        <taxon>Actinomycetes</taxon>
        <taxon>Mycobacteriales</taxon>
        <taxon>Corynebacteriaceae</taxon>
        <taxon>Corynebacterium</taxon>
    </lineage>
</organism>
<name>A0ABX9UHY9_9CORY</name>
<evidence type="ECO:0000313" key="1">
    <source>
        <dbReference type="EMBL" id="RMD17623.1"/>
    </source>
</evidence>
<gene>
    <name evidence="1" type="ORF">EAW56_10915</name>
</gene>